<evidence type="ECO:0000313" key="1">
    <source>
        <dbReference type="EMBL" id="THW48432.1"/>
    </source>
</evidence>
<accession>A0A4S8Y437</accession>
<proteinExistence type="predicted"/>
<dbReference type="AlphaFoldDB" id="A0A4S8Y437"/>
<organism evidence="1 2">
    <name type="scientific">Aureobasidium pullulans</name>
    <name type="common">Black yeast</name>
    <name type="synonym">Pullularia pullulans</name>
    <dbReference type="NCBI Taxonomy" id="5580"/>
    <lineage>
        <taxon>Eukaryota</taxon>
        <taxon>Fungi</taxon>
        <taxon>Dikarya</taxon>
        <taxon>Ascomycota</taxon>
        <taxon>Pezizomycotina</taxon>
        <taxon>Dothideomycetes</taxon>
        <taxon>Dothideomycetidae</taxon>
        <taxon>Dothideales</taxon>
        <taxon>Saccotheciaceae</taxon>
        <taxon>Aureobasidium</taxon>
    </lineage>
</organism>
<reference evidence="1 2" key="1">
    <citation type="submission" date="2018-10" db="EMBL/GenBank/DDBJ databases">
        <title>Fifty Aureobasidium pullulans genomes reveal a recombining polyextremotolerant generalist.</title>
        <authorList>
            <person name="Gostincar C."/>
            <person name="Turk M."/>
            <person name="Zajc J."/>
            <person name="Gunde-Cimerman N."/>
        </authorList>
    </citation>
    <scope>NUCLEOTIDE SEQUENCE [LARGE SCALE GENOMIC DNA]</scope>
    <source>
        <strain evidence="1 2">EXF-11013</strain>
    </source>
</reference>
<dbReference type="Proteomes" id="UP000310687">
    <property type="component" value="Unassembled WGS sequence"/>
</dbReference>
<sequence length="269" mass="30038">MSSQWSFQEIDSADEFEIQPSPSSPLPRQLVSALHQDLKNDDSAGEISSITNTATSGHTMHTGGTSFLDLPLELRIMVYDLAIPNDYSWDFRMPGKPKTVVKGINLLRSCRQVRAETSNRIWNRGLCIGFVTSPIDMEFAMSGLNSSALAKLVHITISFNIDPDALSTWGPIDVKALSNLKSLFIVRLNVNWGSYKKQTSLDLSSELVFLTGFTIQILTQIPEHVRIVHWNVFYCPKGMKSQYSDVLEVLATKYKSLRGSAYKSQAENS</sequence>
<name>A0A4S8Y437_AURPU</name>
<gene>
    <name evidence="1" type="ORF">D6D22_02234</name>
</gene>
<protein>
    <recommendedName>
        <fullName evidence="3">F-box domain-containing protein</fullName>
    </recommendedName>
</protein>
<evidence type="ECO:0008006" key="3">
    <source>
        <dbReference type="Google" id="ProtNLM"/>
    </source>
</evidence>
<dbReference type="EMBL" id="QZAL01000018">
    <property type="protein sequence ID" value="THW48432.1"/>
    <property type="molecule type" value="Genomic_DNA"/>
</dbReference>
<comment type="caution">
    <text evidence="1">The sequence shown here is derived from an EMBL/GenBank/DDBJ whole genome shotgun (WGS) entry which is preliminary data.</text>
</comment>
<evidence type="ECO:0000313" key="2">
    <source>
        <dbReference type="Proteomes" id="UP000310687"/>
    </source>
</evidence>